<dbReference type="EMBL" id="CP017813">
    <property type="protein sequence ID" value="APJ38597.1"/>
    <property type="molecule type" value="Genomic_DNA"/>
</dbReference>
<dbReference type="RefSeq" id="WP_073372601.1">
    <property type="nucleotide sequence ID" value="NZ_CP017813.1"/>
</dbReference>
<evidence type="ECO:0000256" key="2">
    <source>
        <dbReference type="ARBA" id="ARBA00022448"/>
    </source>
</evidence>
<keyword evidence="6" id="KW-0653">Protein transport</keyword>
<dbReference type="InterPro" id="IPR050366">
    <property type="entry name" value="BP-dependent_transpt_permease"/>
</dbReference>
<evidence type="ECO:0000256" key="3">
    <source>
        <dbReference type="ARBA" id="ARBA00022475"/>
    </source>
</evidence>
<keyword evidence="5" id="KW-0571">Peptide transport</keyword>
<evidence type="ECO:0000256" key="9">
    <source>
        <dbReference type="ARBA" id="ARBA00024202"/>
    </source>
</evidence>
<feature type="transmembrane region" description="Helical" evidence="10">
    <location>
        <begin position="150"/>
        <end position="171"/>
    </location>
</feature>
<dbReference type="GO" id="GO:0055085">
    <property type="term" value="P:transmembrane transport"/>
    <property type="evidence" value="ECO:0007669"/>
    <property type="project" value="InterPro"/>
</dbReference>
<dbReference type="PANTHER" id="PTHR43386:SF24">
    <property type="entry name" value="OLIGOPEPTIDE TRANSPORT SYSTEM PERMEASE PROTEIN AMID"/>
    <property type="match status" value="1"/>
</dbReference>
<dbReference type="AlphaFoldDB" id="A0A1L4FSK1"/>
<dbReference type="InterPro" id="IPR000515">
    <property type="entry name" value="MetI-like"/>
</dbReference>
<dbReference type="GO" id="GO:0005886">
    <property type="term" value="C:plasma membrane"/>
    <property type="evidence" value="ECO:0007669"/>
    <property type="project" value="UniProtKB-SubCell"/>
</dbReference>
<comment type="similarity">
    <text evidence="9">Belongs to the binding-protein-dependent transport system permease family. OppBC subfamily.</text>
</comment>
<keyword evidence="3" id="KW-1003">Cell membrane</keyword>
<dbReference type="OrthoDB" id="9805884at2"/>
<dbReference type="STRING" id="48003.BLA55_02935"/>
<keyword evidence="2" id="KW-0813">Transport</keyword>
<evidence type="ECO:0000256" key="8">
    <source>
        <dbReference type="ARBA" id="ARBA00023136"/>
    </source>
</evidence>
<evidence type="ECO:0000256" key="1">
    <source>
        <dbReference type="ARBA" id="ARBA00004651"/>
    </source>
</evidence>
<sequence>MNLNLFQFRQNKLEQNYSFAQKTSPLRRFFRKKINIFLIIILVILLVLPCISLFWKNSDLQILKDYDLDKNIVSFLKRNDYVQKSLIGKNQKIKELLDNYDAQYFISENLSSQVINFRFADLLKSLNLRYPMLGTDANGNDVLVDSLHKIFYSLFLCLTLFIFEMCLGLIVGSYTALKQNVWTKTLNEIQKIMISLPDILIIIIGWIFNLIQGNSLSSGLAIIYCLIFFTGTMRAMYWARELSVDVLKKDFIIALKVNDISNLRLIFIHLIPAILAEILILFARRVGYIIFLIGTISFLGLNIENSIAQSIKDNWKWWRLNPMQIFFPVVYLFVFLITWQMFIISFSIAINPIQEKK</sequence>
<feature type="transmembrane region" description="Helical" evidence="10">
    <location>
        <begin position="286"/>
        <end position="304"/>
    </location>
</feature>
<dbReference type="PANTHER" id="PTHR43386">
    <property type="entry name" value="OLIGOPEPTIDE TRANSPORT SYSTEM PERMEASE PROTEIN APPC"/>
    <property type="match status" value="1"/>
</dbReference>
<feature type="transmembrane region" description="Helical" evidence="10">
    <location>
        <begin position="217"/>
        <end position="239"/>
    </location>
</feature>
<dbReference type="CDD" id="cd06261">
    <property type="entry name" value="TM_PBP2"/>
    <property type="match status" value="1"/>
</dbReference>
<evidence type="ECO:0000256" key="10">
    <source>
        <dbReference type="SAM" id="Phobius"/>
    </source>
</evidence>
<feature type="transmembrane region" description="Helical" evidence="10">
    <location>
        <begin position="192"/>
        <end position="211"/>
    </location>
</feature>
<dbReference type="GO" id="GO:0015031">
    <property type="term" value="P:protein transport"/>
    <property type="evidence" value="ECO:0007669"/>
    <property type="project" value="UniProtKB-KW"/>
</dbReference>
<evidence type="ECO:0008006" key="13">
    <source>
        <dbReference type="Google" id="ProtNLM"/>
    </source>
</evidence>
<evidence type="ECO:0000256" key="7">
    <source>
        <dbReference type="ARBA" id="ARBA00022989"/>
    </source>
</evidence>
<keyword evidence="12" id="KW-1185">Reference proteome</keyword>
<keyword evidence="4 10" id="KW-0812">Transmembrane</keyword>
<name>A0A1L4FSK1_9BACT</name>
<evidence type="ECO:0000256" key="4">
    <source>
        <dbReference type="ARBA" id="ARBA00022692"/>
    </source>
</evidence>
<dbReference type="SUPFAM" id="SSF161098">
    <property type="entry name" value="MetI-like"/>
    <property type="match status" value="1"/>
</dbReference>
<accession>A0A1L4FSK1</accession>
<gene>
    <name evidence="11" type="ORF">BLA55_02935</name>
</gene>
<keyword evidence="8 10" id="KW-0472">Membrane</keyword>
<dbReference type="KEGG" id="mpul:BLA55_02935"/>
<organism evidence="11 12">
    <name type="scientific">Mycoplasmopsis pullorum</name>
    <dbReference type="NCBI Taxonomy" id="48003"/>
    <lineage>
        <taxon>Bacteria</taxon>
        <taxon>Bacillati</taxon>
        <taxon>Mycoplasmatota</taxon>
        <taxon>Mycoplasmoidales</taxon>
        <taxon>Metamycoplasmataceae</taxon>
        <taxon>Mycoplasmopsis</taxon>
    </lineage>
</organism>
<feature type="transmembrane region" description="Helical" evidence="10">
    <location>
        <begin position="325"/>
        <end position="350"/>
    </location>
</feature>
<evidence type="ECO:0000256" key="6">
    <source>
        <dbReference type="ARBA" id="ARBA00022927"/>
    </source>
</evidence>
<evidence type="ECO:0000313" key="12">
    <source>
        <dbReference type="Proteomes" id="UP000184322"/>
    </source>
</evidence>
<comment type="subcellular location">
    <subcellularLocation>
        <location evidence="1">Cell membrane</location>
        <topology evidence="1">Multi-pass membrane protein</topology>
    </subcellularLocation>
</comment>
<proteinExistence type="inferred from homology"/>
<reference evidence="12" key="1">
    <citation type="submission" date="2016-10" db="EMBL/GenBank/DDBJ databases">
        <authorList>
            <person name="Beylefeld A."/>
            <person name="Abolnik C."/>
        </authorList>
    </citation>
    <scope>NUCLEOTIDE SEQUENCE [LARGE SCALE GENOMIC DNA]</scope>
    <source>
        <strain evidence="12">B359_6</strain>
    </source>
</reference>
<protein>
    <recommendedName>
        <fullName evidence="13">ABC transmembrane type-1 domain-containing protein</fullName>
    </recommendedName>
</protein>
<dbReference type="InterPro" id="IPR035906">
    <property type="entry name" value="MetI-like_sf"/>
</dbReference>
<feature type="transmembrane region" description="Helical" evidence="10">
    <location>
        <begin position="34"/>
        <end position="55"/>
    </location>
</feature>
<evidence type="ECO:0000256" key="5">
    <source>
        <dbReference type="ARBA" id="ARBA00022856"/>
    </source>
</evidence>
<feature type="transmembrane region" description="Helical" evidence="10">
    <location>
        <begin position="260"/>
        <end position="280"/>
    </location>
</feature>
<evidence type="ECO:0000313" key="11">
    <source>
        <dbReference type="EMBL" id="APJ38597.1"/>
    </source>
</evidence>
<dbReference type="Proteomes" id="UP000184322">
    <property type="component" value="Chromosome"/>
</dbReference>
<dbReference type="GO" id="GO:0015833">
    <property type="term" value="P:peptide transport"/>
    <property type="evidence" value="ECO:0007669"/>
    <property type="project" value="UniProtKB-KW"/>
</dbReference>
<keyword evidence="7 10" id="KW-1133">Transmembrane helix</keyword>